<reference evidence="1 2" key="1">
    <citation type="submission" date="2019-10" db="EMBL/GenBank/DDBJ databases">
        <title>Deinococcus sp. isolated from soil.</title>
        <authorList>
            <person name="Li Y."/>
            <person name="Wang J."/>
        </authorList>
    </citation>
    <scope>NUCLEOTIDE SEQUENCE [LARGE SCALE GENOMIC DNA]</scope>
    <source>
        <strain evidence="1 2">SDU3-2</strain>
    </source>
</reference>
<dbReference type="EMBL" id="WBSL01000011">
    <property type="protein sequence ID" value="MPY67931.1"/>
    <property type="molecule type" value="Genomic_DNA"/>
</dbReference>
<dbReference type="RefSeq" id="WP_104992323.1">
    <property type="nucleotide sequence ID" value="NZ_WBSL01000011.1"/>
</dbReference>
<protein>
    <submittedName>
        <fullName evidence="1">Uncharacterized protein</fullName>
    </submittedName>
</protein>
<comment type="caution">
    <text evidence="1">The sequence shown here is derived from an EMBL/GenBank/DDBJ whole genome shotgun (WGS) entry which is preliminary data.</text>
</comment>
<evidence type="ECO:0000313" key="1">
    <source>
        <dbReference type="EMBL" id="MPY67931.1"/>
    </source>
</evidence>
<organism evidence="1 2">
    <name type="scientific">Deinococcus terrestris</name>
    <dbReference type="NCBI Taxonomy" id="2651870"/>
    <lineage>
        <taxon>Bacteria</taxon>
        <taxon>Thermotogati</taxon>
        <taxon>Deinococcota</taxon>
        <taxon>Deinococci</taxon>
        <taxon>Deinococcales</taxon>
        <taxon>Deinococcaceae</taxon>
        <taxon>Deinococcus</taxon>
    </lineage>
</organism>
<gene>
    <name evidence="1" type="ORF">F8S09_14810</name>
</gene>
<name>A0A7X1TSY4_9DEIO</name>
<evidence type="ECO:0000313" key="2">
    <source>
        <dbReference type="Proteomes" id="UP000484842"/>
    </source>
</evidence>
<accession>A0A7X1TSY4</accession>
<proteinExistence type="predicted"/>
<sequence length="65" mass="7169">MLDPVSVQLKATGWTLLNRSTTGKTVTSLWRFADQDKNELTGVLTLQETAPGRYSAQLASLAFRN</sequence>
<keyword evidence="2" id="KW-1185">Reference proteome</keyword>
<dbReference type="Proteomes" id="UP000484842">
    <property type="component" value="Unassembled WGS sequence"/>
</dbReference>
<dbReference type="AlphaFoldDB" id="A0A7X1TSY4"/>